<keyword evidence="2" id="KW-0472">Membrane</keyword>
<dbReference type="EMBL" id="KY303941">
    <property type="protein sequence ID" value="ARO46204.1"/>
    <property type="molecule type" value="Genomic_DNA"/>
</dbReference>
<keyword evidence="2" id="KW-1133">Transmembrane helix</keyword>
<dbReference type="RefSeq" id="WP_172689703.1">
    <property type="nucleotide sequence ID" value="NZ_KY303941.1"/>
</dbReference>
<keyword evidence="2" id="KW-0812">Transmembrane</keyword>
<evidence type="ECO:0000256" key="2">
    <source>
        <dbReference type="SAM" id="Phobius"/>
    </source>
</evidence>
<organism evidence="3">
    <name type="scientific">Enterococcus faecalis</name>
    <name type="common">Streptococcus faecalis</name>
    <dbReference type="NCBI Taxonomy" id="1351"/>
    <lineage>
        <taxon>Bacteria</taxon>
        <taxon>Bacillati</taxon>
        <taxon>Bacillota</taxon>
        <taxon>Bacilli</taxon>
        <taxon>Lactobacillales</taxon>
        <taxon>Enterococcaceae</taxon>
        <taxon>Enterococcus</taxon>
    </lineage>
</organism>
<protein>
    <submittedName>
        <fullName evidence="3">Uncharacterized protein</fullName>
    </submittedName>
</protein>
<reference evidence="3" key="1">
    <citation type="submission" date="2016-12" db="EMBL/GenBank/DDBJ databases">
        <title>Characterization of a Plasmid Isolated from Enterococcus faecalis found in the Fecal Material of a Blue Whale.</title>
        <authorList>
            <person name="McLaughlin R."/>
        </authorList>
    </citation>
    <scope>NUCLEOTIDE SEQUENCE</scope>
    <source>
        <strain evidence="3">3</strain>
        <plasmid evidence="3">pGTC3</plasmid>
    </source>
</reference>
<keyword evidence="3" id="KW-0614">Plasmid</keyword>
<dbReference type="AlphaFoldDB" id="A0A1W6QY42"/>
<geneLocation type="plasmid" evidence="3">
    <name>pGTC3</name>
</geneLocation>
<keyword evidence="1" id="KW-0175">Coiled coil</keyword>
<proteinExistence type="predicted"/>
<evidence type="ECO:0000313" key="3">
    <source>
        <dbReference type="EMBL" id="ARO46204.1"/>
    </source>
</evidence>
<name>A0A1W6QY42_ENTFL</name>
<evidence type="ECO:0000256" key="1">
    <source>
        <dbReference type="SAM" id="Coils"/>
    </source>
</evidence>
<sequence>MKTMPQWLMIGCCGLLLGIGGTFFYTKKILAPQETKIMQNYEEKNKQLEEELQSLKEKKANGTAGEVPIPKHTYSHREYKNLKAIGEQFRKAYYDISTDTAEEKLKKLSEICEPKLTKTLRPAWVDDYKDSFRIEQETVSEQYYVQLDGITGKARMIGCLVVSTKHGSAQAFDVKYIDQFTLEKDENNHWKIKKFEEQIASRDFPTSYFSKE</sequence>
<accession>A0A1W6QY42</accession>
<feature type="coiled-coil region" evidence="1">
    <location>
        <begin position="31"/>
        <end position="65"/>
    </location>
</feature>
<feature type="transmembrane region" description="Helical" evidence="2">
    <location>
        <begin position="6"/>
        <end position="26"/>
    </location>
</feature>